<dbReference type="RefSeq" id="WP_218095438.1">
    <property type="nucleotide sequence ID" value="NZ_CAJVAS010000045.1"/>
</dbReference>
<gene>
    <name evidence="2" type="ORF">PAESOLCIP111_05736</name>
</gene>
<evidence type="ECO:0000313" key="3">
    <source>
        <dbReference type="Proteomes" id="UP000693672"/>
    </source>
</evidence>
<dbReference type="Proteomes" id="UP000693672">
    <property type="component" value="Unassembled WGS sequence"/>
</dbReference>
<sequence length="227" mass="23838">MNNTWKGKWIAGAVATAVLFGGFGGWTHQAFADDDGGDESTSSESSAPAVPAKKQVSQGLRAIVPSAAELLHLTSETVNGELKNGKSIMEIASEHGLHASELKEQLVKSMEQPVDQALSDHSISSSEAAKLKQRIADGAQRAFSTAGYQDPTSDGSSKVSGLHLGYTPKLEALAAVLGANKKELKQAIGDGQSIAEFAAGKGISEEQLIAKLKDELSPSIQDFIHKK</sequence>
<dbReference type="EMBL" id="CAJVAS010000045">
    <property type="protein sequence ID" value="CAG7648926.1"/>
    <property type="molecule type" value="Genomic_DNA"/>
</dbReference>
<accession>A0A916K815</accession>
<comment type="caution">
    <text evidence="2">The sequence shown here is derived from an EMBL/GenBank/DDBJ whole genome shotgun (WGS) entry which is preliminary data.</text>
</comment>
<feature type="region of interest" description="Disordered" evidence="1">
    <location>
        <begin position="31"/>
        <end position="55"/>
    </location>
</feature>
<protein>
    <submittedName>
        <fullName evidence="2">Uncharacterized protein</fullName>
    </submittedName>
</protein>
<keyword evidence="3" id="KW-1185">Reference proteome</keyword>
<evidence type="ECO:0000313" key="2">
    <source>
        <dbReference type="EMBL" id="CAG7648926.1"/>
    </source>
</evidence>
<dbReference type="AlphaFoldDB" id="A0A916K815"/>
<evidence type="ECO:0000256" key="1">
    <source>
        <dbReference type="SAM" id="MobiDB-lite"/>
    </source>
</evidence>
<proteinExistence type="predicted"/>
<organism evidence="2 3">
    <name type="scientific">Paenibacillus solanacearum</name>
    <dbReference type="NCBI Taxonomy" id="2048548"/>
    <lineage>
        <taxon>Bacteria</taxon>
        <taxon>Bacillati</taxon>
        <taxon>Bacillota</taxon>
        <taxon>Bacilli</taxon>
        <taxon>Bacillales</taxon>
        <taxon>Paenibacillaceae</taxon>
        <taxon>Paenibacillus</taxon>
    </lineage>
</organism>
<reference evidence="2" key="1">
    <citation type="submission" date="2021-06" db="EMBL/GenBank/DDBJ databases">
        <authorList>
            <person name="Criscuolo A."/>
        </authorList>
    </citation>
    <scope>NUCLEOTIDE SEQUENCE</scope>
    <source>
        <strain evidence="2">CIP111600</strain>
    </source>
</reference>
<name>A0A916K815_9BACL</name>